<dbReference type="CDD" id="cd06261">
    <property type="entry name" value="TM_PBP2"/>
    <property type="match status" value="1"/>
</dbReference>
<name>A0A4R1SAP0_HYDET</name>
<feature type="transmembrane region" description="Helical" evidence="7">
    <location>
        <begin position="177"/>
        <end position="200"/>
    </location>
</feature>
<dbReference type="Proteomes" id="UP000295008">
    <property type="component" value="Unassembled WGS sequence"/>
</dbReference>
<dbReference type="SUPFAM" id="SSF160964">
    <property type="entry name" value="MalF N-terminal region-like"/>
    <property type="match status" value="1"/>
</dbReference>
<dbReference type="InterPro" id="IPR000515">
    <property type="entry name" value="MetI-like"/>
</dbReference>
<keyword evidence="6 7" id="KW-0472">Membrane</keyword>
<comment type="subcellular location">
    <subcellularLocation>
        <location evidence="1 7">Cell membrane</location>
        <topology evidence="1 7">Multi-pass membrane protein</topology>
    </subcellularLocation>
</comment>
<comment type="similarity">
    <text evidence="7">Belongs to the binding-protein-dependent transport system permease family.</text>
</comment>
<comment type="caution">
    <text evidence="9">The sequence shown here is derived from an EMBL/GenBank/DDBJ whole genome shotgun (WGS) entry which is preliminary data.</text>
</comment>
<feature type="domain" description="ABC transmembrane type-1" evidence="8">
    <location>
        <begin position="92"/>
        <end position="304"/>
    </location>
</feature>
<keyword evidence="4 7" id="KW-0812">Transmembrane</keyword>
<evidence type="ECO:0000256" key="2">
    <source>
        <dbReference type="ARBA" id="ARBA00022448"/>
    </source>
</evidence>
<evidence type="ECO:0000313" key="10">
    <source>
        <dbReference type="Proteomes" id="UP000295008"/>
    </source>
</evidence>
<dbReference type="GO" id="GO:0005886">
    <property type="term" value="C:plasma membrane"/>
    <property type="evidence" value="ECO:0007669"/>
    <property type="project" value="UniProtKB-SubCell"/>
</dbReference>
<keyword evidence="3" id="KW-1003">Cell membrane</keyword>
<dbReference type="Gene3D" id="1.10.3720.10">
    <property type="entry name" value="MetI-like"/>
    <property type="match status" value="1"/>
</dbReference>
<evidence type="ECO:0000256" key="4">
    <source>
        <dbReference type="ARBA" id="ARBA00022692"/>
    </source>
</evidence>
<dbReference type="InterPro" id="IPR035906">
    <property type="entry name" value="MetI-like_sf"/>
</dbReference>
<dbReference type="InterPro" id="IPR051393">
    <property type="entry name" value="ABC_transporter_permease"/>
</dbReference>
<keyword evidence="5 7" id="KW-1133">Transmembrane helix</keyword>
<dbReference type="GO" id="GO:0055085">
    <property type="term" value="P:transmembrane transport"/>
    <property type="evidence" value="ECO:0007669"/>
    <property type="project" value="InterPro"/>
</dbReference>
<feature type="transmembrane region" description="Helical" evidence="7">
    <location>
        <begin position="129"/>
        <end position="149"/>
    </location>
</feature>
<dbReference type="PROSITE" id="PS50928">
    <property type="entry name" value="ABC_TM1"/>
    <property type="match status" value="1"/>
</dbReference>
<evidence type="ECO:0000313" key="9">
    <source>
        <dbReference type="EMBL" id="TCL76541.1"/>
    </source>
</evidence>
<evidence type="ECO:0000256" key="1">
    <source>
        <dbReference type="ARBA" id="ARBA00004651"/>
    </source>
</evidence>
<feature type="transmembrane region" description="Helical" evidence="7">
    <location>
        <begin position="96"/>
        <end position="117"/>
    </location>
</feature>
<dbReference type="PANTHER" id="PTHR30193">
    <property type="entry name" value="ABC TRANSPORTER PERMEASE PROTEIN"/>
    <property type="match status" value="1"/>
</dbReference>
<sequence>MGCHHKPLSYIYRMGVMRMMKTEKRRYSPLNRDYIGYWMIAPFYLFLIVFVIFPILINIFFSFTNFNLRTVHFVGFQNYLRLFSDETFMVSMQNTFVYTFFTLVFTMALGLMAALMVNKKLIGLKFFRTSFYMPYITSMVAGAMIWLWMYDPSYGIFNQVLGFFGIQSRQWLYDANLAMGCIILMSIWKSLGYFMVIYLAGLQSIPAYLYEAATVDGASSFRQFCAITLPMLRPVTFFLFVTGIVNNFKVFEQVMILTNGGPMNATTTIVHQIYNRGFIEFQMGYAAALSIILLLIVSGITLFNFKYGNQGQDLDIG</sequence>
<evidence type="ECO:0000256" key="5">
    <source>
        <dbReference type="ARBA" id="ARBA00022989"/>
    </source>
</evidence>
<evidence type="ECO:0000256" key="7">
    <source>
        <dbReference type="RuleBase" id="RU363032"/>
    </source>
</evidence>
<reference evidence="9 10" key="1">
    <citation type="submission" date="2019-03" db="EMBL/GenBank/DDBJ databases">
        <title>Genomic Encyclopedia of Type Strains, Phase IV (KMG-IV): sequencing the most valuable type-strain genomes for metagenomic binning, comparative biology and taxonomic classification.</title>
        <authorList>
            <person name="Goeker M."/>
        </authorList>
    </citation>
    <scope>NUCLEOTIDE SEQUENCE [LARGE SCALE GENOMIC DNA]</scope>
    <source>
        <strain evidence="9 10">LX-B</strain>
    </source>
</reference>
<keyword evidence="10" id="KW-1185">Reference proteome</keyword>
<feature type="transmembrane region" description="Helical" evidence="7">
    <location>
        <begin position="285"/>
        <end position="305"/>
    </location>
</feature>
<dbReference type="PANTHER" id="PTHR30193:SF37">
    <property type="entry name" value="INNER MEMBRANE ABC TRANSPORTER PERMEASE PROTEIN YCJO"/>
    <property type="match status" value="1"/>
</dbReference>
<feature type="transmembrane region" description="Helical" evidence="7">
    <location>
        <begin position="34"/>
        <end position="61"/>
    </location>
</feature>
<evidence type="ECO:0000256" key="6">
    <source>
        <dbReference type="ARBA" id="ARBA00023136"/>
    </source>
</evidence>
<organism evidence="9 10">
    <name type="scientific">Hydrogenispora ethanolica</name>
    <dbReference type="NCBI Taxonomy" id="1082276"/>
    <lineage>
        <taxon>Bacteria</taxon>
        <taxon>Bacillati</taxon>
        <taxon>Bacillota</taxon>
        <taxon>Hydrogenispora</taxon>
    </lineage>
</organism>
<dbReference type="SUPFAM" id="SSF161098">
    <property type="entry name" value="MetI-like"/>
    <property type="match status" value="1"/>
</dbReference>
<dbReference type="AlphaFoldDB" id="A0A4R1SAP0"/>
<dbReference type="Pfam" id="PF00528">
    <property type="entry name" value="BPD_transp_1"/>
    <property type="match status" value="1"/>
</dbReference>
<protein>
    <submittedName>
        <fullName evidence="9">Carbohydrate ABC transporter membrane protein 1 (CUT1 family)</fullName>
    </submittedName>
</protein>
<gene>
    <name evidence="9" type="ORF">EDC14_1002300</name>
</gene>
<proteinExistence type="inferred from homology"/>
<keyword evidence="2 7" id="KW-0813">Transport</keyword>
<dbReference type="EMBL" id="SLUN01000002">
    <property type="protein sequence ID" value="TCL76541.1"/>
    <property type="molecule type" value="Genomic_DNA"/>
</dbReference>
<accession>A0A4R1SAP0</accession>
<evidence type="ECO:0000256" key="3">
    <source>
        <dbReference type="ARBA" id="ARBA00022475"/>
    </source>
</evidence>
<evidence type="ECO:0000259" key="8">
    <source>
        <dbReference type="PROSITE" id="PS50928"/>
    </source>
</evidence>